<proteinExistence type="evidence at transcript level"/>
<evidence type="ECO:0000313" key="1">
    <source>
        <dbReference type="EMBL" id="ACG46696.1"/>
    </source>
</evidence>
<name>B6UBG3_MAIZE</name>
<organism evidence="1">
    <name type="scientific">Zea mays</name>
    <name type="common">Maize</name>
    <dbReference type="NCBI Taxonomy" id="4577"/>
    <lineage>
        <taxon>Eukaryota</taxon>
        <taxon>Viridiplantae</taxon>
        <taxon>Streptophyta</taxon>
        <taxon>Embryophyta</taxon>
        <taxon>Tracheophyta</taxon>
        <taxon>Spermatophyta</taxon>
        <taxon>Magnoliopsida</taxon>
        <taxon>Liliopsida</taxon>
        <taxon>Poales</taxon>
        <taxon>Poaceae</taxon>
        <taxon>PACMAD clade</taxon>
        <taxon>Panicoideae</taxon>
        <taxon>Andropogonodae</taxon>
        <taxon>Andropogoneae</taxon>
        <taxon>Tripsacinae</taxon>
        <taxon>Zea</taxon>
    </lineage>
</organism>
<protein>
    <submittedName>
        <fullName evidence="1">Uncharacterized protein</fullName>
    </submittedName>
</protein>
<reference evidence="1" key="1">
    <citation type="journal article" date="2009" name="Plant Mol. Biol.">
        <title>Insights into corn genes derived from large-scale cDNA sequencing.</title>
        <authorList>
            <person name="Alexandrov N.N."/>
            <person name="Brover V.V."/>
            <person name="Freidin S."/>
            <person name="Troukhan M.E."/>
            <person name="Tatarinova T.V."/>
            <person name="Zhang H."/>
            <person name="Swaller T.J."/>
            <person name="Lu Y.P."/>
            <person name="Bouck J."/>
            <person name="Flavell R.B."/>
            <person name="Feldmann K.A."/>
        </authorList>
    </citation>
    <scope>NUCLEOTIDE SEQUENCE</scope>
</reference>
<accession>B6UBG3</accession>
<sequence>MATAAAGLAPAKEVVEKKVIMILPKLPTVLLMMLKRRTIDSGPRIGSASCWLLQVGLVRGCLDVASCSGVLF</sequence>
<dbReference type="AlphaFoldDB" id="B6UBG3"/>
<dbReference type="EMBL" id="EU974578">
    <property type="protein sequence ID" value="ACG46696.1"/>
    <property type="molecule type" value="mRNA"/>
</dbReference>